<dbReference type="RefSeq" id="WP_022604296.1">
    <property type="nucleotide sequence ID" value="NZ_ASSJ01000006.1"/>
</dbReference>
<keyword evidence="12" id="KW-1185">Reference proteome</keyword>
<evidence type="ECO:0000256" key="8">
    <source>
        <dbReference type="RuleBase" id="RU000320"/>
    </source>
</evidence>
<evidence type="ECO:0000256" key="4">
    <source>
        <dbReference type="ARBA" id="ARBA00022692"/>
    </source>
</evidence>
<evidence type="ECO:0000256" key="3">
    <source>
        <dbReference type="ARBA" id="ARBA00022475"/>
    </source>
</evidence>
<keyword evidence="11" id="KW-0560">Oxidoreductase</keyword>
<dbReference type="NCBIfam" id="NF005564">
    <property type="entry name" value="PRK07234.1-4"/>
    <property type="match status" value="1"/>
</dbReference>
<dbReference type="Pfam" id="PF00361">
    <property type="entry name" value="Proton_antipo_M"/>
    <property type="match status" value="1"/>
</dbReference>
<feature type="transmembrane region" description="Helical" evidence="9">
    <location>
        <begin position="227"/>
        <end position="249"/>
    </location>
</feature>
<dbReference type="Proteomes" id="UP000016960">
    <property type="component" value="Unassembled WGS sequence"/>
</dbReference>
<feature type="transmembrane region" description="Helical" evidence="9">
    <location>
        <begin position="125"/>
        <end position="143"/>
    </location>
</feature>
<evidence type="ECO:0000313" key="12">
    <source>
        <dbReference type="Proteomes" id="UP000016960"/>
    </source>
</evidence>
<feature type="transmembrane region" description="Helical" evidence="9">
    <location>
        <begin position="189"/>
        <end position="215"/>
    </location>
</feature>
<feature type="transmembrane region" description="Helical" evidence="9">
    <location>
        <begin position="437"/>
        <end position="455"/>
    </location>
</feature>
<dbReference type="OrthoDB" id="9811798at2"/>
<keyword evidence="6 9" id="KW-0472">Membrane</keyword>
<dbReference type="InterPro" id="IPR050586">
    <property type="entry name" value="CPA3_Na-H_Antiporter_D"/>
</dbReference>
<feature type="domain" description="NADH:quinone oxidoreductase/Mrp antiporter transmembrane" evidence="10">
    <location>
        <begin position="121"/>
        <end position="383"/>
    </location>
</feature>
<feature type="transmembrane region" description="Helical" evidence="9">
    <location>
        <begin position="6"/>
        <end position="29"/>
    </location>
</feature>
<keyword evidence="3" id="KW-1003">Cell membrane</keyword>
<feature type="transmembrane region" description="Helical" evidence="9">
    <location>
        <begin position="36"/>
        <end position="55"/>
    </location>
</feature>
<feature type="transmembrane region" description="Helical" evidence="9">
    <location>
        <begin position="280"/>
        <end position="304"/>
    </location>
</feature>
<dbReference type="PANTHER" id="PTHR42703">
    <property type="entry name" value="NADH DEHYDROGENASE"/>
    <property type="match status" value="1"/>
</dbReference>
<name>U5DQE0_9CHRO</name>
<evidence type="ECO:0000256" key="6">
    <source>
        <dbReference type="ARBA" id="ARBA00023136"/>
    </source>
</evidence>
<dbReference type="GO" id="GO:0005886">
    <property type="term" value="C:plasma membrane"/>
    <property type="evidence" value="ECO:0007669"/>
    <property type="project" value="UniProtKB-SubCell"/>
</dbReference>
<evidence type="ECO:0000259" key="10">
    <source>
        <dbReference type="Pfam" id="PF00361"/>
    </source>
</evidence>
<dbReference type="EC" id="1.6.5.3" evidence="11"/>
<feature type="transmembrane region" description="Helical" evidence="9">
    <location>
        <begin position="102"/>
        <end position="119"/>
    </location>
</feature>
<evidence type="ECO:0000256" key="2">
    <source>
        <dbReference type="ARBA" id="ARBA00005346"/>
    </source>
</evidence>
<dbReference type="EMBL" id="ASSJ01000006">
    <property type="protein sequence ID" value="ERN42834.1"/>
    <property type="molecule type" value="Genomic_DNA"/>
</dbReference>
<comment type="similarity">
    <text evidence="2">Belongs to the CPA3 antiporters (TC 2.A.63) subunit D family.</text>
</comment>
<dbReference type="GO" id="GO:0016829">
    <property type="term" value="F:lyase activity"/>
    <property type="evidence" value="ECO:0007669"/>
    <property type="project" value="UniProtKB-KW"/>
</dbReference>
<dbReference type="eggNOG" id="COG0651">
    <property type="taxonomic scope" value="Bacteria"/>
</dbReference>
<evidence type="ECO:0000256" key="1">
    <source>
        <dbReference type="ARBA" id="ARBA00004651"/>
    </source>
</evidence>
<evidence type="ECO:0000313" key="11">
    <source>
        <dbReference type="EMBL" id="ERN42834.1"/>
    </source>
</evidence>
<comment type="function">
    <text evidence="7">NDH-1 shuttles electrons from NAD(P)H, via FMN and iron-sulfur (Fe-S) centers, to quinones in the respiratory chain. The immediate electron acceptor for the enzyme in this species is believed to be plastoquinone. Couples the redox reaction to proton translocation (for every two electrons transferred, four hydrogen ions are translocated across the cytoplasmic membrane), and thus conserves the redox energy in a proton gradient.</text>
</comment>
<feature type="transmembrane region" description="Helical" evidence="9">
    <location>
        <begin position="410"/>
        <end position="430"/>
    </location>
</feature>
<protein>
    <submittedName>
        <fullName evidence="11">Formate hydrogenlyase subunit 3/multisubunit Na+/H+ antiporter, MnhD subunit</fullName>
        <ecNumber evidence="11">1.6.5.3</ecNumber>
    </submittedName>
</protein>
<feature type="transmembrane region" description="Helical" evidence="9">
    <location>
        <begin position="155"/>
        <end position="177"/>
    </location>
</feature>
<organism evidence="11 12">
    <name type="scientific">Rubidibacter lacunae KORDI 51-2</name>
    <dbReference type="NCBI Taxonomy" id="582515"/>
    <lineage>
        <taxon>Bacteria</taxon>
        <taxon>Bacillati</taxon>
        <taxon>Cyanobacteriota</taxon>
        <taxon>Cyanophyceae</taxon>
        <taxon>Oscillatoriophycideae</taxon>
        <taxon>Chroococcales</taxon>
        <taxon>Aphanothecaceae</taxon>
        <taxon>Rubidibacter</taxon>
    </lineage>
</organism>
<feature type="transmembrane region" description="Helical" evidence="9">
    <location>
        <begin position="255"/>
        <end position="273"/>
    </location>
</feature>
<comment type="caution">
    <text evidence="11">The sequence shown here is derived from an EMBL/GenBank/DDBJ whole genome shotgun (WGS) entry which is preliminary data.</text>
</comment>
<dbReference type="InterPro" id="IPR001750">
    <property type="entry name" value="ND/Mrp_TM"/>
</dbReference>
<evidence type="ECO:0000256" key="7">
    <source>
        <dbReference type="ARBA" id="ARBA00025624"/>
    </source>
</evidence>
<proteinExistence type="inferred from homology"/>
<feature type="transmembrane region" description="Helical" evidence="9">
    <location>
        <begin position="335"/>
        <end position="358"/>
    </location>
</feature>
<sequence>MNETALLNTTTSVILWIAFPFIAGFGSFLLPKSDRLLAFGVCSTSLVYSFLQIFRPTSLTLKLMDSFGVTLILDSQSGFLVLTNAIVTAAVILYCQDRGKDAFFYASIIFLHGSINAVLISADFISSYVALEAVSIAAFLLIAHSRAKRAIWIGLRYLFVSNTAMLVYLLGAVLVYQTHHSFAYEGLKGAPQAATVCIILGLLTKGGVFVSGLWLPLTHSESETPVSALLSGIVVKTGVFPLVRCSLLVDDIQLILGVFSIATALLGVYYAILEQDSKRLLASSTISQMGFVLAAPSAAGYYALTHGLAKSSLFLTAGNLPSRNFKELRQTPIHVSFWVVLVIASLSISGFPLLAGFASKTQSLSLLYPWQKIAMNVAAVGTAIAFSKLIFLPVTVDPSASKEPITKPSFWASIGLLLASLLMANLFYLGAYTPSNVLKSLAIVAIGWLAHWVYFRKLVFCMFGPFERLDHLIGIVSVMMLLLFGMVTV</sequence>
<accession>U5DQE0</accession>
<dbReference type="STRING" id="582515.KR51_00004530"/>
<dbReference type="GO" id="GO:0016491">
    <property type="term" value="F:oxidoreductase activity"/>
    <property type="evidence" value="ECO:0007669"/>
    <property type="project" value="UniProtKB-KW"/>
</dbReference>
<comment type="subcellular location">
    <subcellularLocation>
        <location evidence="1">Cell membrane</location>
        <topology evidence="1">Multi-pass membrane protein</topology>
    </subcellularLocation>
    <subcellularLocation>
        <location evidence="8">Membrane</location>
        <topology evidence="8">Multi-pass membrane protein</topology>
    </subcellularLocation>
</comment>
<dbReference type="PANTHER" id="PTHR42703:SF1">
    <property type="entry name" value="NA(+)_H(+) ANTIPORTER SUBUNIT D1"/>
    <property type="match status" value="1"/>
</dbReference>
<gene>
    <name evidence="11" type="ORF">KR51_00004530</name>
</gene>
<keyword evidence="11" id="KW-0456">Lyase</keyword>
<reference evidence="11 12" key="1">
    <citation type="submission" date="2013-05" db="EMBL/GenBank/DDBJ databases">
        <title>Draft genome sequence of Rubidibacter lacunae KORDI 51-2.</title>
        <authorList>
            <person name="Choi D.H."/>
            <person name="Noh J.H."/>
            <person name="Kwon K.-K."/>
            <person name="Lee J.-H."/>
            <person name="Ryu J.-Y."/>
        </authorList>
    </citation>
    <scope>NUCLEOTIDE SEQUENCE [LARGE SCALE GENOMIC DNA]</scope>
    <source>
        <strain evidence="11 12">KORDI 51-2</strain>
    </source>
</reference>
<keyword evidence="4 8" id="KW-0812">Transmembrane</keyword>
<keyword evidence="5 9" id="KW-1133">Transmembrane helix</keyword>
<dbReference type="PATRIC" id="fig|582515.4.peg.520"/>
<feature type="transmembrane region" description="Helical" evidence="9">
    <location>
        <begin position="75"/>
        <end position="95"/>
    </location>
</feature>
<feature type="transmembrane region" description="Helical" evidence="9">
    <location>
        <begin position="471"/>
        <end position="488"/>
    </location>
</feature>
<feature type="transmembrane region" description="Helical" evidence="9">
    <location>
        <begin position="370"/>
        <end position="390"/>
    </location>
</feature>
<evidence type="ECO:0000256" key="5">
    <source>
        <dbReference type="ARBA" id="ARBA00022989"/>
    </source>
</evidence>
<evidence type="ECO:0000256" key="9">
    <source>
        <dbReference type="SAM" id="Phobius"/>
    </source>
</evidence>
<dbReference type="InParanoid" id="U5DQE0"/>
<dbReference type="AlphaFoldDB" id="U5DQE0"/>